<dbReference type="Pfam" id="PF02994">
    <property type="entry name" value="Transposase_22"/>
    <property type="match status" value="1"/>
</dbReference>
<dbReference type="Proteomes" id="UP001066276">
    <property type="component" value="Chromosome 1_2"/>
</dbReference>
<accession>A0AAV7WAL7</accession>
<protein>
    <recommendedName>
        <fullName evidence="1">L1 transposable element RRM domain-containing protein</fullName>
    </recommendedName>
</protein>
<dbReference type="AlphaFoldDB" id="A0AAV7WAL7"/>
<feature type="domain" description="L1 transposable element RRM" evidence="1">
    <location>
        <begin position="99"/>
        <end position="185"/>
    </location>
</feature>
<organism evidence="2 3">
    <name type="scientific">Pleurodeles waltl</name>
    <name type="common">Iberian ribbed newt</name>
    <dbReference type="NCBI Taxonomy" id="8319"/>
    <lineage>
        <taxon>Eukaryota</taxon>
        <taxon>Metazoa</taxon>
        <taxon>Chordata</taxon>
        <taxon>Craniata</taxon>
        <taxon>Vertebrata</taxon>
        <taxon>Euteleostomi</taxon>
        <taxon>Amphibia</taxon>
        <taxon>Batrachia</taxon>
        <taxon>Caudata</taxon>
        <taxon>Salamandroidea</taxon>
        <taxon>Salamandridae</taxon>
        <taxon>Pleurodelinae</taxon>
        <taxon>Pleurodeles</taxon>
    </lineage>
</organism>
<dbReference type="InterPro" id="IPR043636">
    <property type="entry name" value="L1_RRM_dom"/>
</dbReference>
<proteinExistence type="predicted"/>
<evidence type="ECO:0000313" key="2">
    <source>
        <dbReference type="EMBL" id="KAJ1209741.1"/>
    </source>
</evidence>
<evidence type="ECO:0000259" key="1">
    <source>
        <dbReference type="Pfam" id="PF02994"/>
    </source>
</evidence>
<dbReference type="EMBL" id="JANPWB010000002">
    <property type="protein sequence ID" value="KAJ1209741.1"/>
    <property type="molecule type" value="Genomic_DNA"/>
</dbReference>
<keyword evidence="3" id="KW-1185">Reference proteome</keyword>
<dbReference type="Gene3D" id="3.30.70.1820">
    <property type="entry name" value="L1 transposable element, RRM domain"/>
    <property type="match status" value="1"/>
</dbReference>
<evidence type="ECO:0000313" key="3">
    <source>
        <dbReference type="Proteomes" id="UP001066276"/>
    </source>
</evidence>
<comment type="caution">
    <text evidence="2">The sequence shown here is derived from an EMBL/GenBank/DDBJ whole genome shotgun (WGS) entry which is preliminary data.</text>
</comment>
<dbReference type="PANTHER" id="PTHR11505">
    <property type="entry name" value="L1 TRANSPOSABLE ELEMENT-RELATED"/>
    <property type="match status" value="1"/>
</dbReference>
<reference evidence="2" key="1">
    <citation type="journal article" date="2022" name="bioRxiv">
        <title>Sequencing and chromosome-scale assembly of the giantPleurodeles waltlgenome.</title>
        <authorList>
            <person name="Brown T."/>
            <person name="Elewa A."/>
            <person name="Iarovenko S."/>
            <person name="Subramanian E."/>
            <person name="Araus A.J."/>
            <person name="Petzold A."/>
            <person name="Susuki M."/>
            <person name="Suzuki K.-i.T."/>
            <person name="Hayashi T."/>
            <person name="Toyoda A."/>
            <person name="Oliveira C."/>
            <person name="Osipova E."/>
            <person name="Leigh N.D."/>
            <person name="Simon A."/>
            <person name="Yun M.H."/>
        </authorList>
    </citation>
    <scope>NUCLEOTIDE SEQUENCE</scope>
    <source>
        <strain evidence="2">20211129_DDA</strain>
        <tissue evidence="2">Liver</tissue>
    </source>
</reference>
<dbReference type="InterPro" id="IPR004244">
    <property type="entry name" value="Transposase_22"/>
</dbReference>
<gene>
    <name evidence="2" type="ORF">NDU88_005114</name>
</gene>
<sequence length="236" mass="26754">MASPSCSQSGSLEFLLQSSAKEVRQGFSVSQSNQKGIQEVCEGLANKIDLLAQRTQVLEIQVEQLKVVSEKISRDIVDLKAKNKYDAEKLESLENSARRNNIKLMSVPEGKEGNDIKTWVVDLLMQSGVWDGTESILKDDIQRVHEGPFRKAANRVKPRRILVNFLTYTVKEKILSKALKMGTLKVNVCSFEIRSDVLRITSNRQLELGKRMEDFRKLGATVQLKFLETLKVMRNN</sequence>
<name>A0AAV7WAL7_PLEWA</name>